<proteinExistence type="predicted"/>
<accession>Q9YJ98</accession>
<organism evidence="2 3">
    <name type="scientific">Melanoplus sanguinipes entomopoxvirus</name>
    <name type="common">MsEPV</name>
    <dbReference type="NCBI Taxonomy" id="83191"/>
    <lineage>
        <taxon>Viruses</taxon>
        <taxon>Varidnaviria</taxon>
        <taxon>Bamfordvirae</taxon>
        <taxon>Nucleocytoviricota</taxon>
        <taxon>Pokkesviricetes</taxon>
        <taxon>Chitovirales</taxon>
        <taxon>Poxviridae</taxon>
        <taxon>Entomopoxvirinae</taxon>
        <taxon>Deltaentomopoxvirus</taxon>
        <taxon>Deltaentomopoxvirus msanguinipes</taxon>
    </lineage>
</organism>
<gene>
    <name evidence="2" type="primary">MSV004</name>
    <name evidence="1" type="synonym">MSV262</name>
</gene>
<keyword evidence="3" id="KW-1185">Reference proteome</keyword>
<evidence type="ECO:0000313" key="3">
    <source>
        <dbReference type="Proteomes" id="UP000172353"/>
    </source>
</evidence>
<dbReference type="KEGG" id="vg:1449863"/>
<dbReference type="KEGG" id="vg:1449865"/>
<evidence type="ECO:0000313" key="1">
    <source>
        <dbReference type="EMBL" id="AAC97736.1"/>
    </source>
</evidence>
<sequence length="155" mass="17883">MYSCKMEIDLECVVLCKNCNVSSYQYTDGICINCDFPINIKLDICNKCNKINFVHDGVCGECYANKIVCNGDNTKSTCYIIIINDQKVIEEGVVESSKDIFISDKFTYNIINVVIISNNKILQINNIDKKYEKVFNRYLIFNYDHVILTQQIDEI</sequence>
<dbReference type="RefSeq" id="NP_048333.1">
    <property type="nucleotide sequence ID" value="NC_001993.1"/>
</dbReference>
<evidence type="ECO:0000313" key="2">
    <source>
        <dbReference type="EMBL" id="AAC97868.1"/>
    </source>
</evidence>
<dbReference type="EMBL" id="AF063866">
    <property type="protein sequence ID" value="AAC97736.1"/>
    <property type="molecule type" value="Genomic_DNA"/>
</dbReference>
<dbReference type="Proteomes" id="UP000172353">
    <property type="component" value="Segment"/>
</dbReference>
<dbReference type="GeneID" id="1449865"/>
<name>Q9YJ98_MSEPV</name>
<reference evidence="2 3" key="1">
    <citation type="journal article" date="1999" name="J. Virol.">
        <title>The genome of Melanoplus sanguinipes entomopoxvirus.</title>
        <authorList>
            <person name="Afonso C.L."/>
            <person name="Tulman E.R."/>
            <person name="Lu Z."/>
            <person name="Oma E."/>
            <person name="Kutish G.F."/>
            <person name="Rock D.L."/>
        </authorList>
    </citation>
    <scope>NUCLEOTIDE SEQUENCE [LARGE SCALE GENOMIC DNA]</scope>
    <source>
        <strain evidence="2">Tucson</strain>
    </source>
</reference>
<dbReference type="GeneID" id="1449863"/>
<dbReference type="EMBL" id="AF063866">
    <property type="protein sequence ID" value="AAC97868.1"/>
    <property type="molecule type" value="Genomic_DNA"/>
</dbReference>
<organismHost>
    <name type="scientific">Melanoplus sanguinipes</name>
    <name type="common">Migratory grasshopper</name>
    <dbReference type="NCBI Taxonomy" id="65742"/>
</organismHost>
<dbReference type="RefSeq" id="NP_048074.1">
    <property type="nucleotide sequence ID" value="NC_001993.1"/>
</dbReference>
<dbReference type="PIR" id="T28164">
    <property type="entry name" value="T28164"/>
</dbReference>
<protein>
    <submittedName>
        <fullName evidence="2">ORF MSV004 155 amino acid repeat gene family protein</fullName>
    </submittedName>
    <submittedName>
        <fullName evidence="1">ORF MSV262 155 amino acid repeat gene family protein</fullName>
    </submittedName>
</protein>